<dbReference type="EMBL" id="UINC01211410">
    <property type="protein sequence ID" value="SVE35294.1"/>
    <property type="molecule type" value="Genomic_DNA"/>
</dbReference>
<gene>
    <name evidence="2" type="ORF">METZ01_LOCUS488148</name>
</gene>
<feature type="non-terminal residue" evidence="2">
    <location>
        <position position="61"/>
    </location>
</feature>
<proteinExistence type="predicted"/>
<feature type="non-terminal residue" evidence="2">
    <location>
        <position position="1"/>
    </location>
</feature>
<protein>
    <submittedName>
        <fullName evidence="2">Uncharacterized protein</fullName>
    </submittedName>
</protein>
<evidence type="ECO:0000256" key="1">
    <source>
        <dbReference type="SAM" id="MobiDB-lite"/>
    </source>
</evidence>
<sequence>MSEVLDGNDGLRTNMEPIKAPISALDQCAADHIYSKGPSVSVSEPAKPRVEQPSTAWLPSV</sequence>
<reference evidence="2" key="1">
    <citation type="submission" date="2018-05" db="EMBL/GenBank/DDBJ databases">
        <authorList>
            <person name="Lanie J.A."/>
            <person name="Ng W.-L."/>
            <person name="Kazmierczak K.M."/>
            <person name="Andrzejewski T.M."/>
            <person name="Davidsen T.M."/>
            <person name="Wayne K.J."/>
            <person name="Tettelin H."/>
            <person name="Glass J.I."/>
            <person name="Rusch D."/>
            <person name="Podicherti R."/>
            <person name="Tsui H.-C.T."/>
            <person name="Winkler M.E."/>
        </authorList>
    </citation>
    <scope>NUCLEOTIDE SEQUENCE</scope>
</reference>
<feature type="region of interest" description="Disordered" evidence="1">
    <location>
        <begin position="37"/>
        <end position="61"/>
    </location>
</feature>
<name>A0A383CT86_9ZZZZ</name>
<evidence type="ECO:0000313" key="2">
    <source>
        <dbReference type="EMBL" id="SVE35294.1"/>
    </source>
</evidence>
<feature type="compositionally biased region" description="Polar residues" evidence="1">
    <location>
        <begin position="52"/>
        <end position="61"/>
    </location>
</feature>
<organism evidence="2">
    <name type="scientific">marine metagenome</name>
    <dbReference type="NCBI Taxonomy" id="408172"/>
    <lineage>
        <taxon>unclassified sequences</taxon>
        <taxon>metagenomes</taxon>
        <taxon>ecological metagenomes</taxon>
    </lineage>
</organism>
<dbReference type="AlphaFoldDB" id="A0A383CT86"/>
<accession>A0A383CT86</accession>